<keyword evidence="2" id="KW-1185">Reference proteome</keyword>
<accession>A0A438MBP1</accession>
<evidence type="ECO:0000313" key="1">
    <source>
        <dbReference type="EMBL" id="RVX43150.1"/>
    </source>
</evidence>
<dbReference type="Proteomes" id="UP000284824">
    <property type="component" value="Unassembled WGS sequence"/>
</dbReference>
<gene>
    <name evidence="1" type="ORF">EDD27_5821</name>
</gene>
<name>A0A438MBP1_9ACTN</name>
<evidence type="ECO:0008006" key="3">
    <source>
        <dbReference type="Google" id="ProtNLM"/>
    </source>
</evidence>
<sequence>MSMKSKAATTIRVSVHTRDRLARIARQESRTMTEVLNEAIGDYEQKLFWQTLNEQIERTQREDPEGWAEYIAEREAFLGPRPRSRQIAPEWEGLITFPEEKDETNSR</sequence>
<comment type="caution">
    <text evidence="1">The sequence shown here is derived from an EMBL/GenBank/DDBJ whole genome shotgun (WGS) entry which is preliminary data.</text>
</comment>
<proteinExistence type="predicted"/>
<dbReference type="AlphaFoldDB" id="A0A438MBP1"/>
<reference evidence="1 2" key="1">
    <citation type="submission" date="2019-01" db="EMBL/GenBank/DDBJ databases">
        <title>Sequencing the genomes of 1000 actinobacteria strains.</title>
        <authorList>
            <person name="Klenk H.-P."/>
        </authorList>
    </citation>
    <scope>NUCLEOTIDE SEQUENCE [LARGE SCALE GENOMIC DNA]</scope>
    <source>
        <strain evidence="1 2">DSM 43925</strain>
    </source>
</reference>
<protein>
    <recommendedName>
        <fullName evidence="3">Ribbon-helix-helix CopG family protein</fullName>
    </recommendedName>
</protein>
<organism evidence="1 2">
    <name type="scientific">Nonomuraea polychroma</name>
    <dbReference type="NCBI Taxonomy" id="46176"/>
    <lineage>
        <taxon>Bacteria</taxon>
        <taxon>Bacillati</taxon>
        <taxon>Actinomycetota</taxon>
        <taxon>Actinomycetes</taxon>
        <taxon>Streptosporangiales</taxon>
        <taxon>Streptosporangiaceae</taxon>
        <taxon>Nonomuraea</taxon>
    </lineage>
</organism>
<evidence type="ECO:0000313" key="2">
    <source>
        <dbReference type="Proteomes" id="UP000284824"/>
    </source>
</evidence>
<dbReference type="EMBL" id="SAUN01000001">
    <property type="protein sequence ID" value="RVX43150.1"/>
    <property type="molecule type" value="Genomic_DNA"/>
</dbReference>